<feature type="transmembrane region" description="Helical" evidence="9">
    <location>
        <begin position="262"/>
        <end position="285"/>
    </location>
</feature>
<dbReference type="RefSeq" id="WP_188610181.1">
    <property type="nucleotide sequence ID" value="NZ_BMGG01000005.1"/>
</dbReference>
<dbReference type="PANTHER" id="PTHR30614">
    <property type="entry name" value="MEMBRANE COMPONENT OF AMINO ACID ABC TRANSPORTER"/>
    <property type="match status" value="1"/>
</dbReference>
<comment type="caution">
    <text evidence="11">The sequence shown here is derived from an EMBL/GenBank/DDBJ whole genome shotgun (WGS) entry which is preliminary data.</text>
</comment>
<feature type="transmembrane region" description="Helical" evidence="9">
    <location>
        <begin position="215"/>
        <end position="242"/>
    </location>
</feature>
<evidence type="ECO:0000313" key="12">
    <source>
        <dbReference type="Proteomes" id="UP000637002"/>
    </source>
</evidence>
<keyword evidence="12" id="KW-1185">Reference proteome</keyword>
<dbReference type="AlphaFoldDB" id="A0A916UF08"/>
<keyword evidence="4" id="KW-1003">Cell membrane</keyword>
<evidence type="ECO:0000256" key="4">
    <source>
        <dbReference type="ARBA" id="ARBA00022475"/>
    </source>
</evidence>
<evidence type="ECO:0000256" key="1">
    <source>
        <dbReference type="ARBA" id="ARBA00004429"/>
    </source>
</evidence>
<feature type="transmembrane region" description="Helical" evidence="9">
    <location>
        <begin position="20"/>
        <end position="41"/>
    </location>
</feature>
<dbReference type="Gene3D" id="1.10.3720.10">
    <property type="entry name" value="MetI-like"/>
    <property type="match status" value="1"/>
</dbReference>
<dbReference type="InterPro" id="IPR035906">
    <property type="entry name" value="MetI-like_sf"/>
</dbReference>
<dbReference type="InterPro" id="IPR000515">
    <property type="entry name" value="MetI-like"/>
</dbReference>
<evidence type="ECO:0000256" key="8">
    <source>
        <dbReference type="ARBA" id="ARBA00023136"/>
    </source>
</evidence>
<dbReference type="PROSITE" id="PS50928">
    <property type="entry name" value="ABC_TM1"/>
    <property type="match status" value="1"/>
</dbReference>
<dbReference type="CDD" id="cd06261">
    <property type="entry name" value="TM_PBP2"/>
    <property type="match status" value="1"/>
</dbReference>
<dbReference type="Pfam" id="PF00528">
    <property type="entry name" value="BPD_transp_1"/>
    <property type="match status" value="1"/>
</dbReference>
<sequence>MFGDGAERPPKGSLTGNPAVRAAFFQILLVVALVALGWWAAGNVAANLRAANIATGFGFLWDPANFDITQSLISYNASMSYGRALLVGLLNTLLVSAIGIVLATLLGFVVGIARLSKNVLVAKLAQIYVELLRNVPLLLQLLFWYNAVLKPLPGPRQSLELGGGALLNNRGLFLPTIDAPAGGPAALAGLGVAALACAALVLWNRRRVEATGRSVPVLPIAIALLVALPAVSLALFGGAISLNYPELRGFNVAGGVTLLPEFVALLLGLVLYTAAFIAEIVRAGIVSVSKGQTEAAEALGLRRGLVTRLVIVPQALRLIIPPLTGQYLNLTKNSSLAVAIGYPELVQVGAGPVLQNTGQALEVISLIMLVYLIISLVTSLVMNLYNRRIALVER</sequence>
<dbReference type="GO" id="GO:0043190">
    <property type="term" value="C:ATP-binding cassette (ABC) transporter complex"/>
    <property type="evidence" value="ECO:0007669"/>
    <property type="project" value="InterPro"/>
</dbReference>
<feature type="transmembrane region" description="Helical" evidence="9">
    <location>
        <begin position="84"/>
        <end position="110"/>
    </location>
</feature>
<accession>A0A916UF08</accession>
<dbReference type="EMBL" id="BMGG01000005">
    <property type="protein sequence ID" value="GGC71241.1"/>
    <property type="molecule type" value="Genomic_DNA"/>
</dbReference>
<feature type="transmembrane region" description="Helical" evidence="9">
    <location>
        <begin position="363"/>
        <end position="385"/>
    </location>
</feature>
<evidence type="ECO:0000256" key="7">
    <source>
        <dbReference type="ARBA" id="ARBA00022989"/>
    </source>
</evidence>
<reference evidence="11" key="2">
    <citation type="submission" date="2020-09" db="EMBL/GenBank/DDBJ databases">
        <authorList>
            <person name="Sun Q."/>
            <person name="Zhou Y."/>
        </authorList>
    </citation>
    <scope>NUCLEOTIDE SEQUENCE</scope>
    <source>
        <strain evidence="11">CGMCC 1.12919</strain>
    </source>
</reference>
<evidence type="ECO:0000256" key="6">
    <source>
        <dbReference type="ARBA" id="ARBA00022970"/>
    </source>
</evidence>
<gene>
    <name evidence="11" type="ORF">GCM10010994_32170</name>
</gene>
<feature type="domain" description="ABC transmembrane type-1" evidence="10">
    <location>
        <begin position="89"/>
        <end position="382"/>
    </location>
</feature>
<dbReference type="GO" id="GO:0022857">
    <property type="term" value="F:transmembrane transporter activity"/>
    <property type="evidence" value="ECO:0007669"/>
    <property type="project" value="InterPro"/>
</dbReference>
<keyword evidence="8 9" id="KW-0472">Membrane</keyword>
<organism evidence="11 12">
    <name type="scientific">Chelatococcus reniformis</name>
    <dbReference type="NCBI Taxonomy" id="1494448"/>
    <lineage>
        <taxon>Bacteria</taxon>
        <taxon>Pseudomonadati</taxon>
        <taxon>Pseudomonadota</taxon>
        <taxon>Alphaproteobacteria</taxon>
        <taxon>Hyphomicrobiales</taxon>
        <taxon>Chelatococcaceae</taxon>
        <taxon>Chelatococcus</taxon>
    </lineage>
</organism>
<evidence type="ECO:0000259" key="10">
    <source>
        <dbReference type="PROSITE" id="PS50928"/>
    </source>
</evidence>
<reference evidence="11" key="1">
    <citation type="journal article" date="2014" name="Int. J. Syst. Evol. Microbiol.">
        <title>Complete genome sequence of Corynebacterium casei LMG S-19264T (=DSM 44701T), isolated from a smear-ripened cheese.</title>
        <authorList>
            <consortium name="US DOE Joint Genome Institute (JGI-PGF)"/>
            <person name="Walter F."/>
            <person name="Albersmeier A."/>
            <person name="Kalinowski J."/>
            <person name="Ruckert C."/>
        </authorList>
    </citation>
    <scope>NUCLEOTIDE SEQUENCE</scope>
    <source>
        <strain evidence="11">CGMCC 1.12919</strain>
    </source>
</reference>
<keyword evidence="5 9" id="KW-0812">Transmembrane</keyword>
<keyword evidence="6" id="KW-0029">Amino-acid transport</keyword>
<evidence type="ECO:0000256" key="5">
    <source>
        <dbReference type="ARBA" id="ARBA00022692"/>
    </source>
</evidence>
<keyword evidence="3 9" id="KW-0813">Transport</keyword>
<evidence type="ECO:0000256" key="3">
    <source>
        <dbReference type="ARBA" id="ARBA00022448"/>
    </source>
</evidence>
<feature type="transmembrane region" description="Helical" evidence="9">
    <location>
        <begin position="181"/>
        <end position="203"/>
    </location>
</feature>
<protein>
    <submittedName>
        <fullName evidence="11">Amino acid ABC transporter permease</fullName>
    </submittedName>
</protein>
<dbReference type="SUPFAM" id="SSF161098">
    <property type="entry name" value="MetI-like"/>
    <property type="match status" value="1"/>
</dbReference>
<comment type="similarity">
    <text evidence="2">Belongs to the binding-protein-dependent transport system permease family. HisMQ subfamily.</text>
</comment>
<dbReference type="NCBIfam" id="TIGR01726">
    <property type="entry name" value="HEQRo_perm_3TM"/>
    <property type="match status" value="1"/>
</dbReference>
<dbReference type="Proteomes" id="UP000637002">
    <property type="component" value="Unassembled WGS sequence"/>
</dbReference>
<dbReference type="GO" id="GO:0006865">
    <property type="term" value="P:amino acid transport"/>
    <property type="evidence" value="ECO:0007669"/>
    <property type="project" value="UniProtKB-KW"/>
</dbReference>
<evidence type="ECO:0000256" key="2">
    <source>
        <dbReference type="ARBA" id="ARBA00010072"/>
    </source>
</evidence>
<evidence type="ECO:0000313" key="11">
    <source>
        <dbReference type="EMBL" id="GGC71241.1"/>
    </source>
</evidence>
<evidence type="ECO:0000256" key="9">
    <source>
        <dbReference type="RuleBase" id="RU363032"/>
    </source>
</evidence>
<name>A0A916UF08_9HYPH</name>
<proteinExistence type="inferred from homology"/>
<dbReference type="InterPro" id="IPR010065">
    <property type="entry name" value="AA_ABC_transptr_permease_3TM"/>
</dbReference>
<comment type="subcellular location">
    <subcellularLocation>
        <location evidence="1">Cell inner membrane</location>
        <topology evidence="1">Multi-pass membrane protein</topology>
    </subcellularLocation>
    <subcellularLocation>
        <location evidence="9">Cell membrane</location>
        <topology evidence="9">Multi-pass membrane protein</topology>
    </subcellularLocation>
</comment>
<keyword evidence="7 9" id="KW-1133">Transmembrane helix</keyword>
<dbReference type="PANTHER" id="PTHR30614:SF37">
    <property type="entry name" value="AMINO-ACID ABC TRANSPORTER PERMEASE PROTEIN YHDX-RELATED"/>
    <property type="match status" value="1"/>
</dbReference>
<dbReference type="InterPro" id="IPR043429">
    <property type="entry name" value="ArtM/GltK/GlnP/TcyL/YhdX-like"/>
</dbReference>